<evidence type="ECO:0000313" key="3">
    <source>
        <dbReference type="Proteomes" id="UP000242188"/>
    </source>
</evidence>
<dbReference type="EMBL" id="NEDP02003185">
    <property type="protein sequence ID" value="OWF49268.1"/>
    <property type="molecule type" value="Genomic_DNA"/>
</dbReference>
<keyword evidence="3" id="KW-1185">Reference proteome</keyword>
<dbReference type="Proteomes" id="UP000242188">
    <property type="component" value="Unassembled WGS sequence"/>
</dbReference>
<keyword evidence="1" id="KW-0812">Transmembrane</keyword>
<dbReference type="OrthoDB" id="6076476at2759"/>
<proteinExistence type="predicted"/>
<keyword evidence="1" id="KW-0472">Membrane</keyword>
<dbReference type="AlphaFoldDB" id="A0A210QKJ8"/>
<sequence>MSKKARDIVHNMAISCKNTGDSVTDKPKATGDVYCWHNSDTSLGTNQSCLTGQSHPAYMMSSSTNITEDTVNNTTGNTTTPAPSTTVMRCLTYTNDTTLRYHQNIMGTLVDTWRSCDFDGVCDNRTLNKSVRATINGSDVLLLCCEGNNCNSLVQLPVSTPVATPTSNNSHCYQLTMEGSDMKLRGCKTACHTEDMRCVKDTLYLKSGIMSQMYNCDIENKCANINESEPVCKNYTTGANNTREVCCCKGDYCVKPDQTYDEPKKEDMNSACSVLPINSTNHHPPGTPSPKKTNWLFVGGVIASAAVAILLALLVVIVIMRVKRQAKQNNRLTLSYTRLSADRVPDDDEDVQMLLS</sequence>
<keyword evidence="1" id="KW-1133">Transmembrane helix</keyword>
<evidence type="ECO:0000256" key="1">
    <source>
        <dbReference type="SAM" id="Phobius"/>
    </source>
</evidence>
<evidence type="ECO:0000313" key="2">
    <source>
        <dbReference type="EMBL" id="OWF49268.1"/>
    </source>
</evidence>
<feature type="transmembrane region" description="Helical" evidence="1">
    <location>
        <begin position="295"/>
        <end position="319"/>
    </location>
</feature>
<gene>
    <name evidence="2" type="ORF">KP79_PYT16941</name>
</gene>
<name>A0A210QKJ8_MIZYE</name>
<protein>
    <submittedName>
        <fullName evidence="2">Uncharacterized protein</fullName>
    </submittedName>
</protein>
<comment type="caution">
    <text evidence="2">The sequence shown here is derived from an EMBL/GenBank/DDBJ whole genome shotgun (WGS) entry which is preliminary data.</text>
</comment>
<reference evidence="2 3" key="1">
    <citation type="journal article" date="2017" name="Nat. Ecol. Evol.">
        <title>Scallop genome provides insights into evolution of bilaterian karyotype and development.</title>
        <authorList>
            <person name="Wang S."/>
            <person name="Zhang J."/>
            <person name="Jiao W."/>
            <person name="Li J."/>
            <person name="Xun X."/>
            <person name="Sun Y."/>
            <person name="Guo X."/>
            <person name="Huan P."/>
            <person name="Dong B."/>
            <person name="Zhang L."/>
            <person name="Hu X."/>
            <person name="Sun X."/>
            <person name="Wang J."/>
            <person name="Zhao C."/>
            <person name="Wang Y."/>
            <person name="Wang D."/>
            <person name="Huang X."/>
            <person name="Wang R."/>
            <person name="Lv J."/>
            <person name="Li Y."/>
            <person name="Zhang Z."/>
            <person name="Liu B."/>
            <person name="Lu W."/>
            <person name="Hui Y."/>
            <person name="Liang J."/>
            <person name="Zhou Z."/>
            <person name="Hou R."/>
            <person name="Li X."/>
            <person name="Liu Y."/>
            <person name="Li H."/>
            <person name="Ning X."/>
            <person name="Lin Y."/>
            <person name="Zhao L."/>
            <person name="Xing Q."/>
            <person name="Dou J."/>
            <person name="Li Y."/>
            <person name="Mao J."/>
            <person name="Guo H."/>
            <person name="Dou H."/>
            <person name="Li T."/>
            <person name="Mu C."/>
            <person name="Jiang W."/>
            <person name="Fu Q."/>
            <person name="Fu X."/>
            <person name="Miao Y."/>
            <person name="Liu J."/>
            <person name="Yu Q."/>
            <person name="Li R."/>
            <person name="Liao H."/>
            <person name="Li X."/>
            <person name="Kong Y."/>
            <person name="Jiang Z."/>
            <person name="Chourrout D."/>
            <person name="Li R."/>
            <person name="Bao Z."/>
        </authorList>
    </citation>
    <scope>NUCLEOTIDE SEQUENCE [LARGE SCALE GENOMIC DNA]</scope>
    <source>
        <strain evidence="2 3">PY_sf001</strain>
    </source>
</reference>
<accession>A0A210QKJ8</accession>
<organism evidence="2 3">
    <name type="scientific">Mizuhopecten yessoensis</name>
    <name type="common">Japanese scallop</name>
    <name type="synonym">Patinopecten yessoensis</name>
    <dbReference type="NCBI Taxonomy" id="6573"/>
    <lineage>
        <taxon>Eukaryota</taxon>
        <taxon>Metazoa</taxon>
        <taxon>Spiralia</taxon>
        <taxon>Lophotrochozoa</taxon>
        <taxon>Mollusca</taxon>
        <taxon>Bivalvia</taxon>
        <taxon>Autobranchia</taxon>
        <taxon>Pteriomorphia</taxon>
        <taxon>Pectinida</taxon>
        <taxon>Pectinoidea</taxon>
        <taxon>Pectinidae</taxon>
        <taxon>Mizuhopecten</taxon>
    </lineage>
</organism>